<feature type="compositionally biased region" description="Pro residues" evidence="1">
    <location>
        <begin position="207"/>
        <end position="233"/>
    </location>
</feature>
<dbReference type="EMBL" id="AOSG01000008">
    <property type="protein sequence ID" value="EOR72596.1"/>
    <property type="molecule type" value="Genomic_DNA"/>
</dbReference>
<feature type="region of interest" description="Disordered" evidence="1">
    <location>
        <begin position="124"/>
        <end position="383"/>
    </location>
</feature>
<evidence type="ECO:0000256" key="2">
    <source>
        <dbReference type="SAM" id="Phobius"/>
    </source>
</evidence>
<evidence type="ECO:0000256" key="1">
    <source>
        <dbReference type="SAM" id="MobiDB-lite"/>
    </source>
</evidence>
<comment type="caution">
    <text evidence="3">The sequence shown here is derived from an EMBL/GenBank/DDBJ whole genome shotgun (WGS) entry which is preliminary data.</text>
</comment>
<keyword evidence="2" id="KW-0812">Transmembrane</keyword>
<feature type="compositionally biased region" description="Gly residues" evidence="1">
    <location>
        <begin position="163"/>
        <end position="173"/>
    </location>
</feature>
<keyword evidence="4" id="KW-1185">Reference proteome</keyword>
<accession>A0A9P2TC30</accession>
<proteinExistence type="predicted"/>
<evidence type="ECO:0000313" key="4">
    <source>
        <dbReference type="Proteomes" id="UP000014184"/>
    </source>
</evidence>
<dbReference type="Proteomes" id="UP000014184">
    <property type="component" value="Unassembled WGS sequence"/>
</dbReference>
<feature type="compositionally biased region" description="Low complexity" evidence="1">
    <location>
        <begin position="251"/>
        <end position="264"/>
    </location>
</feature>
<feature type="compositionally biased region" description="Basic and acidic residues" evidence="1">
    <location>
        <begin position="356"/>
        <end position="373"/>
    </location>
</feature>
<keyword evidence="2" id="KW-0472">Membrane</keyword>
<reference evidence="3 4" key="1">
    <citation type="journal article" date="2013" name="Genome Announc.">
        <title>Draft Genome Sequence of the Lignocellulose Decomposer Thermobifida fusca Strain TM51.</title>
        <authorList>
            <person name="Toth A."/>
            <person name="Barna T."/>
            <person name="Nagy I."/>
            <person name="Horvath B."/>
            <person name="Nagy I."/>
            <person name="Tancsics A."/>
            <person name="Kriszt B."/>
            <person name="Baka E."/>
            <person name="Fekete C."/>
            <person name="Kukolya J."/>
        </authorList>
    </citation>
    <scope>NUCLEOTIDE SEQUENCE [LARGE SCALE GENOMIC DNA]</scope>
    <source>
        <strain evidence="3 4">TM51</strain>
    </source>
</reference>
<organism evidence="3 4">
    <name type="scientific">Thermobifida fusca TM51</name>
    <dbReference type="NCBI Taxonomy" id="1169414"/>
    <lineage>
        <taxon>Bacteria</taxon>
        <taxon>Bacillati</taxon>
        <taxon>Actinomycetota</taxon>
        <taxon>Actinomycetes</taxon>
        <taxon>Streptosporangiales</taxon>
        <taxon>Nocardiopsidaceae</taxon>
        <taxon>Thermobifida</taxon>
    </lineage>
</organism>
<dbReference type="PRINTS" id="PR01217">
    <property type="entry name" value="PRICHEXTENSN"/>
</dbReference>
<feature type="transmembrane region" description="Helical" evidence="2">
    <location>
        <begin position="21"/>
        <end position="42"/>
    </location>
</feature>
<name>A0A9P2TC30_THEFU</name>
<feature type="transmembrane region" description="Helical" evidence="2">
    <location>
        <begin position="48"/>
        <end position="69"/>
    </location>
</feature>
<keyword evidence="2" id="KW-1133">Transmembrane helix</keyword>
<evidence type="ECO:0000313" key="3">
    <source>
        <dbReference type="EMBL" id="EOR72596.1"/>
    </source>
</evidence>
<dbReference type="AlphaFoldDB" id="A0A9P2TC30"/>
<feature type="compositionally biased region" description="Polar residues" evidence="1">
    <location>
        <begin position="295"/>
        <end position="307"/>
    </location>
</feature>
<sequence>MQRQRSGTGRRSLGPLLRLALPVLATALTLGSLLINVMAGGFTTTQGVTAWALTGVSALVCAFAWWTYVAASAAEKKKRAAEPPYPGVGEGFDAESAYGYGDGYDDADRAAPEGPAHADEAAYDAPADGAYDGPGGSGETTAVWNPPPSGGAAESTAVFSPGDTGGPALGDTGGFPPPADAAAPPVQDAEHTIVGARWDATPSEPDSTPPPPPGPAPSSGPAPTPPLADPPAPEAGDTGGFPTIPAPPYSTPYSGGPSSTPPSSFADDPLSGPAPASGPWRPAGEAAPREERTPWASNPTGGVNSASDILGGGPAPGQGAPPADPLGGPPTPPNSGTVPRYPAQGVSHYPGYRGDLFADHERRETGPDRREDGPWPYPPPPQH</sequence>
<gene>
    <name evidence="3" type="ORF">TM51_02030</name>
</gene>
<protein>
    <submittedName>
        <fullName evidence="3">Uncharacterized protein</fullName>
    </submittedName>
</protein>
<feature type="compositionally biased region" description="Pro residues" evidence="1">
    <location>
        <begin position="322"/>
        <end position="333"/>
    </location>
</feature>